<keyword evidence="5" id="KW-0812">Transmembrane</keyword>
<keyword evidence="9" id="KW-0472">Membrane</keyword>
<evidence type="ECO:0000256" key="10">
    <source>
        <dbReference type="ARBA" id="ARBA00023180"/>
    </source>
</evidence>
<dbReference type="InterPro" id="IPR055414">
    <property type="entry name" value="LRR_R13L4/SHOC2-like"/>
</dbReference>
<dbReference type="EMBL" id="PKPP01000207">
    <property type="protein sequence ID" value="PWA95979.1"/>
    <property type="molecule type" value="Genomic_DNA"/>
</dbReference>
<comment type="caution">
    <text evidence="12">The sequence shown here is derived from an EMBL/GenBank/DDBJ whole genome shotgun (WGS) entry which is preliminary data.</text>
</comment>
<evidence type="ECO:0000256" key="8">
    <source>
        <dbReference type="ARBA" id="ARBA00022989"/>
    </source>
</evidence>
<evidence type="ECO:0000256" key="1">
    <source>
        <dbReference type="ARBA" id="ARBA00004251"/>
    </source>
</evidence>
<dbReference type="Pfam" id="PF00560">
    <property type="entry name" value="LRR_1"/>
    <property type="match status" value="2"/>
</dbReference>
<dbReference type="SUPFAM" id="SSF52047">
    <property type="entry name" value="RNI-like"/>
    <property type="match status" value="1"/>
</dbReference>
<keyword evidence="4" id="KW-0433">Leucine-rich repeat</keyword>
<accession>A0A2U1QD92</accession>
<dbReference type="PANTHER" id="PTHR48063:SF106">
    <property type="entry name" value="LEUCINE-RICH REPEAT DOMAIN, L DOMAIN-LIKE PROTEIN-RELATED"/>
    <property type="match status" value="1"/>
</dbReference>
<evidence type="ECO:0000313" key="13">
    <source>
        <dbReference type="Proteomes" id="UP000245207"/>
    </source>
</evidence>
<keyword evidence="7" id="KW-0677">Repeat</keyword>
<dbReference type="GO" id="GO:0051707">
    <property type="term" value="P:response to other organism"/>
    <property type="evidence" value="ECO:0007669"/>
    <property type="project" value="UniProtKB-ARBA"/>
</dbReference>
<evidence type="ECO:0000259" key="11">
    <source>
        <dbReference type="Pfam" id="PF23598"/>
    </source>
</evidence>
<dbReference type="FunFam" id="3.80.10.10:FF:000221">
    <property type="entry name" value="Leucine-rich repeat receptor-like protein kinase PXL1"/>
    <property type="match status" value="1"/>
</dbReference>
<dbReference type="Proteomes" id="UP000245207">
    <property type="component" value="Unassembled WGS sequence"/>
</dbReference>
<evidence type="ECO:0000256" key="4">
    <source>
        <dbReference type="ARBA" id="ARBA00022614"/>
    </source>
</evidence>
<comment type="similarity">
    <text evidence="2">Belongs to the RLP family.</text>
</comment>
<dbReference type="PRINTS" id="PR00019">
    <property type="entry name" value="LEURICHRPT"/>
</dbReference>
<dbReference type="InterPro" id="IPR046956">
    <property type="entry name" value="RLP23-like"/>
</dbReference>
<proteinExistence type="inferred from homology"/>
<sequence>MAPRRKGTTTPAAPMNQAAVQRMVAEGIAAAMENLYYLTYLSKAKNRDMVFYLMPSLEMLSFSGCGLTNGDLGTLSNSSTTLANIKHLDLGYNHFKGQFPGFFQNMTSLEFLDLSYFNFSLSRNSTNFLSTIGSFPKLSLSSCGLHNMHLSPNHLNSTTISIIRHLDLSHNLIEGRFPSVLINMSSLLSLDLSSNLLNSSVPIMPNLLRLDLSSNNFEHIEDAGIWRQCHLKELTVSDNLFKIELSESPKNVSECSQYAFERLHLDGSLKGAFPAESLGRMANLRGLSLSGNELTGPIPESLGRLRLLEVLDLFDSQLTGPIPTFIGELTQLDLSGNQLNGSIPESLGRLEALTELDLSDNQLTGPIPPSLQGLVSLQVFSVSSNSLNGTIPVSIGQFTKLKWLDMSNNSLEGVVCEAHFANLSTLKYLHTYSNSKLTFNVSREWKPPFQLVTAYLSFSKIINGFPQWLCWTLLNVLDAKGNQDGSKRKPA</sequence>
<keyword evidence="10" id="KW-0325">Glycoprotein</keyword>
<gene>
    <name evidence="12" type="ORF">CTI12_AA044380</name>
</gene>
<dbReference type="SMART" id="SM00369">
    <property type="entry name" value="LRR_TYP"/>
    <property type="match status" value="6"/>
</dbReference>
<dbReference type="Gene3D" id="3.80.10.10">
    <property type="entry name" value="Ribonuclease Inhibitor"/>
    <property type="match status" value="4"/>
</dbReference>
<dbReference type="GO" id="GO:0006952">
    <property type="term" value="P:defense response"/>
    <property type="evidence" value="ECO:0007669"/>
    <property type="project" value="UniProtKB-ARBA"/>
</dbReference>
<name>A0A2U1QD92_ARTAN</name>
<evidence type="ECO:0000256" key="2">
    <source>
        <dbReference type="ARBA" id="ARBA00009592"/>
    </source>
</evidence>
<dbReference type="SUPFAM" id="SSF52058">
    <property type="entry name" value="L domain-like"/>
    <property type="match status" value="1"/>
</dbReference>
<dbReference type="GO" id="GO:0005886">
    <property type="term" value="C:plasma membrane"/>
    <property type="evidence" value="ECO:0007669"/>
    <property type="project" value="UniProtKB-SubCell"/>
</dbReference>
<dbReference type="AlphaFoldDB" id="A0A2U1QD92"/>
<evidence type="ECO:0000313" key="12">
    <source>
        <dbReference type="EMBL" id="PWA95979.1"/>
    </source>
</evidence>
<dbReference type="PANTHER" id="PTHR48063">
    <property type="entry name" value="LRR RECEPTOR-LIKE KINASE"/>
    <property type="match status" value="1"/>
</dbReference>
<keyword evidence="8" id="KW-1133">Transmembrane helix</keyword>
<evidence type="ECO:0000256" key="9">
    <source>
        <dbReference type="ARBA" id="ARBA00023136"/>
    </source>
</evidence>
<dbReference type="OrthoDB" id="1060944at2759"/>
<keyword evidence="6" id="KW-0732">Signal</keyword>
<protein>
    <submittedName>
        <fullName evidence="12">Leucine-rich repeat protein</fullName>
    </submittedName>
</protein>
<dbReference type="InterPro" id="IPR003591">
    <property type="entry name" value="Leu-rich_rpt_typical-subtyp"/>
</dbReference>
<reference evidence="12 13" key="1">
    <citation type="journal article" date="2018" name="Mol. Plant">
        <title>The genome of Artemisia annua provides insight into the evolution of Asteraceae family and artemisinin biosynthesis.</title>
        <authorList>
            <person name="Shen Q."/>
            <person name="Zhang L."/>
            <person name="Liao Z."/>
            <person name="Wang S."/>
            <person name="Yan T."/>
            <person name="Shi P."/>
            <person name="Liu M."/>
            <person name="Fu X."/>
            <person name="Pan Q."/>
            <person name="Wang Y."/>
            <person name="Lv Z."/>
            <person name="Lu X."/>
            <person name="Zhang F."/>
            <person name="Jiang W."/>
            <person name="Ma Y."/>
            <person name="Chen M."/>
            <person name="Hao X."/>
            <person name="Li L."/>
            <person name="Tang Y."/>
            <person name="Lv G."/>
            <person name="Zhou Y."/>
            <person name="Sun X."/>
            <person name="Brodelius P.E."/>
            <person name="Rose J.K.C."/>
            <person name="Tang K."/>
        </authorList>
    </citation>
    <scope>NUCLEOTIDE SEQUENCE [LARGE SCALE GENOMIC DNA]</scope>
    <source>
        <strain evidence="13">cv. Huhao1</strain>
        <tissue evidence="12">Leaf</tissue>
    </source>
</reference>
<evidence type="ECO:0000256" key="3">
    <source>
        <dbReference type="ARBA" id="ARBA00022475"/>
    </source>
</evidence>
<evidence type="ECO:0000256" key="5">
    <source>
        <dbReference type="ARBA" id="ARBA00022692"/>
    </source>
</evidence>
<dbReference type="Pfam" id="PF23598">
    <property type="entry name" value="LRR_14"/>
    <property type="match status" value="1"/>
</dbReference>
<dbReference type="STRING" id="35608.A0A2U1QD92"/>
<feature type="domain" description="Disease resistance R13L4/SHOC-2-like LRR" evidence="11">
    <location>
        <begin position="265"/>
        <end position="474"/>
    </location>
</feature>
<organism evidence="12 13">
    <name type="scientific">Artemisia annua</name>
    <name type="common">Sweet wormwood</name>
    <dbReference type="NCBI Taxonomy" id="35608"/>
    <lineage>
        <taxon>Eukaryota</taxon>
        <taxon>Viridiplantae</taxon>
        <taxon>Streptophyta</taxon>
        <taxon>Embryophyta</taxon>
        <taxon>Tracheophyta</taxon>
        <taxon>Spermatophyta</taxon>
        <taxon>Magnoliopsida</taxon>
        <taxon>eudicotyledons</taxon>
        <taxon>Gunneridae</taxon>
        <taxon>Pentapetalae</taxon>
        <taxon>asterids</taxon>
        <taxon>campanulids</taxon>
        <taxon>Asterales</taxon>
        <taxon>Asteraceae</taxon>
        <taxon>Asteroideae</taxon>
        <taxon>Anthemideae</taxon>
        <taxon>Artemisiinae</taxon>
        <taxon>Artemisia</taxon>
    </lineage>
</organism>
<keyword evidence="13" id="KW-1185">Reference proteome</keyword>
<comment type="subcellular location">
    <subcellularLocation>
        <location evidence="1">Cell membrane</location>
        <topology evidence="1">Single-pass type I membrane protein</topology>
    </subcellularLocation>
</comment>
<dbReference type="InterPro" id="IPR032675">
    <property type="entry name" value="LRR_dom_sf"/>
</dbReference>
<evidence type="ECO:0000256" key="7">
    <source>
        <dbReference type="ARBA" id="ARBA00022737"/>
    </source>
</evidence>
<dbReference type="InterPro" id="IPR001611">
    <property type="entry name" value="Leu-rich_rpt"/>
</dbReference>
<evidence type="ECO:0000256" key="6">
    <source>
        <dbReference type="ARBA" id="ARBA00022729"/>
    </source>
</evidence>
<keyword evidence="3" id="KW-1003">Cell membrane</keyword>